<evidence type="ECO:0000313" key="3">
    <source>
        <dbReference type="Proteomes" id="UP000070133"/>
    </source>
</evidence>
<evidence type="ECO:0000313" key="2">
    <source>
        <dbReference type="EMBL" id="KXS93519.1"/>
    </source>
</evidence>
<feature type="region of interest" description="Disordered" evidence="1">
    <location>
        <begin position="24"/>
        <end position="127"/>
    </location>
</feature>
<dbReference type="Proteomes" id="UP000070133">
    <property type="component" value="Unassembled WGS sequence"/>
</dbReference>
<name>A0A139GTK1_9PEZI</name>
<evidence type="ECO:0000256" key="1">
    <source>
        <dbReference type="SAM" id="MobiDB-lite"/>
    </source>
</evidence>
<protein>
    <submittedName>
        <fullName evidence="2">Uncharacterized protein</fullName>
    </submittedName>
</protein>
<reference evidence="2 3" key="1">
    <citation type="submission" date="2015-07" db="EMBL/GenBank/DDBJ databases">
        <title>Comparative genomics of the Sigatoka disease complex on banana suggests a link between parallel evolutionary changes in Pseudocercospora fijiensis and Pseudocercospora eumusae and increased virulence on the banana host.</title>
        <authorList>
            <person name="Chang T.-C."/>
            <person name="Salvucci A."/>
            <person name="Crous P.W."/>
            <person name="Stergiopoulos I."/>
        </authorList>
    </citation>
    <scope>NUCLEOTIDE SEQUENCE [LARGE SCALE GENOMIC DNA]</scope>
    <source>
        <strain evidence="2 3">CBS 114824</strain>
    </source>
</reference>
<organism evidence="2 3">
    <name type="scientific">Pseudocercospora eumusae</name>
    <dbReference type="NCBI Taxonomy" id="321146"/>
    <lineage>
        <taxon>Eukaryota</taxon>
        <taxon>Fungi</taxon>
        <taxon>Dikarya</taxon>
        <taxon>Ascomycota</taxon>
        <taxon>Pezizomycotina</taxon>
        <taxon>Dothideomycetes</taxon>
        <taxon>Dothideomycetidae</taxon>
        <taxon>Mycosphaerellales</taxon>
        <taxon>Mycosphaerellaceae</taxon>
        <taxon>Pseudocercospora</taxon>
    </lineage>
</organism>
<gene>
    <name evidence="2" type="ORF">AC578_1448</name>
</gene>
<dbReference type="AlphaFoldDB" id="A0A139GTK1"/>
<keyword evidence="3" id="KW-1185">Reference proteome</keyword>
<feature type="compositionally biased region" description="Polar residues" evidence="1">
    <location>
        <begin position="46"/>
        <end position="71"/>
    </location>
</feature>
<feature type="compositionally biased region" description="Basic and acidic residues" evidence="1">
    <location>
        <begin position="100"/>
        <end position="119"/>
    </location>
</feature>
<dbReference type="EMBL" id="LFZN01000496">
    <property type="protein sequence ID" value="KXS93519.1"/>
    <property type="molecule type" value="Genomic_DNA"/>
</dbReference>
<feature type="compositionally biased region" description="Basic and acidic residues" evidence="1">
    <location>
        <begin position="76"/>
        <end position="91"/>
    </location>
</feature>
<comment type="caution">
    <text evidence="2">The sequence shown here is derived from an EMBL/GenBank/DDBJ whole genome shotgun (WGS) entry which is preliminary data.</text>
</comment>
<accession>A0A139GTK1</accession>
<sequence length="127" mass="14081">MQLTFDVFALPFDSRRPDICQQWRERREETKGKPGYVTQSTKEDTNGNTKYTELSSNAGESKQIQASQLRTAPNIDQEKAADTTTSSKDDDSATLAAGSEKPKAVPENHVPAETKDTMDQSRAIEQS</sequence>
<proteinExistence type="predicted"/>